<gene>
    <name evidence="1" type="ORF">SDC9_158519</name>
</gene>
<protein>
    <submittedName>
        <fullName evidence="1">Uncharacterized protein</fullName>
    </submittedName>
</protein>
<proteinExistence type="predicted"/>
<sequence length="49" mass="5642">MDKIEFKHTLNGKPHTLTTEAINRSDKNIYVQSLLVNRNPITIIPIKPK</sequence>
<name>A0A645FA19_9ZZZZ</name>
<reference evidence="1" key="1">
    <citation type="submission" date="2019-08" db="EMBL/GenBank/DDBJ databases">
        <authorList>
            <person name="Kucharzyk K."/>
            <person name="Murdoch R.W."/>
            <person name="Higgins S."/>
            <person name="Loffler F."/>
        </authorList>
    </citation>
    <scope>NUCLEOTIDE SEQUENCE</scope>
</reference>
<dbReference type="AlphaFoldDB" id="A0A645FA19"/>
<dbReference type="EMBL" id="VSSQ01057417">
    <property type="protein sequence ID" value="MPN11218.1"/>
    <property type="molecule type" value="Genomic_DNA"/>
</dbReference>
<accession>A0A645FA19</accession>
<comment type="caution">
    <text evidence="1">The sequence shown here is derived from an EMBL/GenBank/DDBJ whole genome shotgun (WGS) entry which is preliminary data.</text>
</comment>
<organism evidence="1">
    <name type="scientific">bioreactor metagenome</name>
    <dbReference type="NCBI Taxonomy" id="1076179"/>
    <lineage>
        <taxon>unclassified sequences</taxon>
        <taxon>metagenomes</taxon>
        <taxon>ecological metagenomes</taxon>
    </lineage>
</organism>
<evidence type="ECO:0000313" key="1">
    <source>
        <dbReference type="EMBL" id="MPN11218.1"/>
    </source>
</evidence>